<accession>A0AAV4X0W3</accession>
<organism evidence="1 2">
    <name type="scientific">Caerostris extrusa</name>
    <name type="common">Bark spider</name>
    <name type="synonym">Caerostris bankana</name>
    <dbReference type="NCBI Taxonomy" id="172846"/>
    <lineage>
        <taxon>Eukaryota</taxon>
        <taxon>Metazoa</taxon>
        <taxon>Ecdysozoa</taxon>
        <taxon>Arthropoda</taxon>
        <taxon>Chelicerata</taxon>
        <taxon>Arachnida</taxon>
        <taxon>Araneae</taxon>
        <taxon>Araneomorphae</taxon>
        <taxon>Entelegynae</taxon>
        <taxon>Araneoidea</taxon>
        <taxon>Araneidae</taxon>
        <taxon>Caerostris</taxon>
    </lineage>
</organism>
<dbReference type="AlphaFoldDB" id="A0AAV4X0W3"/>
<protein>
    <submittedName>
        <fullName evidence="1">Chitin-binding type-4 domain-containing protein</fullName>
    </submittedName>
</protein>
<comment type="caution">
    <text evidence="1">The sequence shown here is derived from an EMBL/GenBank/DDBJ whole genome shotgun (WGS) entry which is preliminary data.</text>
</comment>
<evidence type="ECO:0000313" key="2">
    <source>
        <dbReference type="Proteomes" id="UP001054945"/>
    </source>
</evidence>
<dbReference type="Proteomes" id="UP001054945">
    <property type="component" value="Unassembled WGS sequence"/>
</dbReference>
<reference evidence="1 2" key="1">
    <citation type="submission" date="2021-06" db="EMBL/GenBank/DDBJ databases">
        <title>Caerostris extrusa draft genome.</title>
        <authorList>
            <person name="Kono N."/>
            <person name="Arakawa K."/>
        </authorList>
    </citation>
    <scope>NUCLEOTIDE SEQUENCE [LARGE SCALE GENOMIC DNA]</scope>
</reference>
<dbReference type="EMBL" id="BPLR01017027">
    <property type="protein sequence ID" value="GIY88164.1"/>
    <property type="molecule type" value="Genomic_DNA"/>
</dbReference>
<keyword evidence="2" id="KW-1185">Reference proteome</keyword>
<proteinExistence type="predicted"/>
<gene>
    <name evidence="1" type="primary">AVEN_111649_1</name>
    <name evidence="1" type="ORF">CEXT_120611</name>
</gene>
<sequence>MECQDWAVDPKKHSEDAQTSPLAKTTTCFLSHRAKTILEINIMTLLLFYKSTKQKLTKETSITKYPKYAQEISRQSQIGNSTNTTKNKYSKSKNVTYPSSWLHFHLDKKTTRMPKLPNGSSRDPLSLWKYQRPKSYFNIFPEKNLHQHKKFVLRSMMIATSKACLILIPALKNPS</sequence>
<name>A0AAV4X0W3_CAEEX</name>
<evidence type="ECO:0000313" key="1">
    <source>
        <dbReference type="EMBL" id="GIY88164.1"/>
    </source>
</evidence>